<comment type="caution">
    <text evidence="2">The sequence shown here is derived from an EMBL/GenBank/DDBJ whole genome shotgun (WGS) entry which is preliminary data.</text>
</comment>
<sequence length="202" mass="21954">MKESRSQRGDLMPDSPQFLTLREAARDWTASLSTLQRHRREGDLESLGAHKDTRGAWKIPPTALAALGYTPVSGTGPDTSDVTPPDTTPEHTPEPKHTQLNTLRDELAATRERLARLEAENEGHRALLAERERTVETQAQALRMLTTGSTATPPDTGLTTPIVAPADTASDTPVTTPTTHAHDAPSPRRGGGLLSRLLRRPR</sequence>
<feature type="region of interest" description="Disordered" evidence="1">
    <location>
        <begin position="38"/>
        <end position="57"/>
    </location>
</feature>
<protein>
    <recommendedName>
        <fullName evidence="4">DNA-binding protein</fullName>
    </recommendedName>
</protein>
<reference evidence="3" key="1">
    <citation type="journal article" date="2019" name="Int. J. Syst. Evol. Microbiol.">
        <title>The Global Catalogue of Microorganisms (GCM) 10K type strain sequencing project: providing services to taxonomists for standard genome sequencing and annotation.</title>
        <authorList>
            <consortium name="The Broad Institute Genomics Platform"/>
            <consortium name="The Broad Institute Genome Sequencing Center for Infectious Disease"/>
            <person name="Wu L."/>
            <person name="Ma J."/>
        </authorList>
    </citation>
    <scope>NUCLEOTIDE SEQUENCE [LARGE SCALE GENOMIC DNA]</scope>
    <source>
        <strain evidence="3">JCM 17804</strain>
    </source>
</reference>
<feature type="compositionally biased region" description="Polar residues" evidence="1">
    <location>
        <begin position="144"/>
        <end position="159"/>
    </location>
</feature>
<gene>
    <name evidence="2" type="ORF">GCM10023165_37620</name>
</gene>
<feature type="region of interest" description="Disordered" evidence="1">
    <location>
        <begin position="67"/>
        <end position="103"/>
    </location>
</feature>
<feature type="compositionally biased region" description="Basic and acidic residues" evidence="1">
    <location>
        <begin position="40"/>
        <end position="55"/>
    </location>
</feature>
<evidence type="ECO:0000313" key="2">
    <source>
        <dbReference type="EMBL" id="GAA4350250.1"/>
    </source>
</evidence>
<dbReference type="EMBL" id="BAABGJ010000064">
    <property type="protein sequence ID" value="GAA4350250.1"/>
    <property type="molecule type" value="Genomic_DNA"/>
</dbReference>
<organism evidence="2 3">
    <name type="scientific">Variovorax defluvii</name>
    <dbReference type="NCBI Taxonomy" id="913761"/>
    <lineage>
        <taxon>Bacteria</taxon>
        <taxon>Pseudomonadati</taxon>
        <taxon>Pseudomonadota</taxon>
        <taxon>Betaproteobacteria</taxon>
        <taxon>Burkholderiales</taxon>
        <taxon>Comamonadaceae</taxon>
        <taxon>Variovorax</taxon>
    </lineage>
</organism>
<evidence type="ECO:0000313" key="3">
    <source>
        <dbReference type="Proteomes" id="UP001500975"/>
    </source>
</evidence>
<name>A0ABP8I311_9BURK</name>
<keyword evidence="3" id="KW-1185">Reference proteome</keyword>
<feature type="region of interest" description="Disordered" evidence="1">
    <location>
        <begin position="144"/>
        <end position="202"/>
    </location>
</feature>
<proteinExistence type="predicted"/>
<accession>A0ABP8I311</accession>
<feature type="compositionally biased region" description="Basic and acidic residues" evidence="1">
    <location>
        <begin position="88"/>
        <end position="103"/>
    </location>
</feature>
<evidence type="ECO:0000256" key="1">
    <source>
        <dbReference type="SAM" id="MobiDB-lite"/>
    </source>
</evidence>
<evidence type="ECO:0008006" key="4">
    <source>
        <dbReference type="Google" id="ProtNLM"/>
    </source>
</evidence>
<feature type="compositionally biased region" description="Low complexity" evidence="1">
    <location>
        <begin position="164"/>
        <end position="179"/>
    </location>
</feature>
<dbReference type="Proteomes" id="UP001500975">
    <property type="component" value="Unassembled WGS sequence"/>
</dbReference>